<dbReference type="PANTHER" id="PTHR24198:SF165">
    <property type="entry name" value="ANKYRIN REPEAT-CONTAINING PROTEIN-RELATED"/>
    <property type="match status" value="1"/>
</dbReference>
<dbReference type="InterPro" id="IPR036770">
    <property type="entry name" value="Ankyrin_rpt-contain_sf"/>
</dbReference>
<reference evidence="4" key="1">
    <citation type="journal article" date="2023" name="Mol. Phylogenet. Evol.">
        <title>Genome-scale phylogeny and comparative genomics of the fungal order Sordariales.</title>
        <authorList>
            <person name="Hensen N."/>
            <person name="Bonometti L."/>
            <person name="Westerberg I."/>
            <person name="Brannstrom I.O."/>
            <person name="Guillou S."/>
            <person name="Cros-Aarteil S."/>
            <person name="Calhoun S."/>
            <person name="Haridas S."/>
            <person name="Kuo A."/>
            <person name="Mondo S."/>
            <person name="Pangilinan J."/>
            <person name="Riley R."/>
            <person name="LaButti K."/>
            <person name="Andreopoulos B."/>
            <person name="Lipzen A."/>
            <person name="Chen C."/>
            <person name="Yan M."/>
            <person name="Daum C."/>
            <person name="Ng V."/>
            <person name="Clum A."/>
            <person name="Steindorff A."/>
            <person name="Ohm R.A."/>
            <person name="Martin F."/>
            <person name="Silar P."/>
            <person name="Natvig D.O."/>
            <person name="Lalanne C."/>
            <person name="Gautier V."/>
            <person name="Ament-Velasquez S.L."/>
            <person name="Kruys A."/>
            <person name="Hutchinson M.I."/>
            <person name="Powell A.J."/>
            <person name="Barry K."/>
            <person name="Miller A.N."/>
            <person name="Grigoriev I.V."/>
            <person name="Debuchy R."/>
            <person name="Gladieux P."/>
            <person name="Hiltunen Thoren M."/>
            <person name="Johannesson H."/>
        </authorList>
    </citation>
    <scope>NUCLEOTIDE SEQUENCE</scope>
    <source>
        <strain evidence="4">CBS 315.58</strain>
    </source>
</reference>
<protein>
    <submittedName>
        <fullName evidence="4">Ankyrin repeat-containing domain protein</fullName>
    </submittedName>
</protein>
<keyword evidence="5" id="KW-1185">Reference proteome</keyword>
<dbReference type="InterPro" id="IPR002110">
    <property type="entry name" value="Ankyrin_rpt"/>
</dbReference>
<organism evidence="4 5">
    <name type="scientific">Triangularia verruculosa</name>
    <dbReference type="NCBI Taxonomy" id="2587418"/>
    <lineage>
        <taxon>Eukaryota</taxon>
        <taxon>Fungi</taxon>
        <taxon>Dikarya</taxon>
        <taxon>Ascomycota</taxon>
        <taxon>Pezizomycotina</taxon>
        <taxon>Sordariomycetes</taxon>
        <taxon>Sordariomycetidae</taxon>
        <taxon>Sordariales</taxon>
        <taxon>Podosporaceae</taxon>
        <taxon>Triangularia</taxon>
    </lineage>
</organism>
<keyword evidence="2 3" id="KW-0040">ANK repeat</keyword>
<evidence type="ECO:0000256" key="2">
    <source>
        <dbReference type="ARBA" id="ARBA00023043"/>
    </source>
</evidence>
<dbReference type="PANTHER" id="PTHR24198">
    <property type="entry name" value="ANKYRIN REPEAT AND PROTEIN KINASE DOMAIN-CONTAINING PROTEIN"/>
    <property type="match status" value="1"/>
</dbReference>
<keyword evidence="1" id="KW-0677">Repeat</keyword>
<dbReference type="Pfam" id="PF12796">
    <property type="entry name" value="Ank_2"/>
    <property type="match status" value="1"/>
</dbReference>
<sequence length="153" mass="16382">MQSSSPKLEACLDLLLTSGADIHFKDSREQTALHHAVKSATPRAVELIVAAGADVHARDKDGFNALHFAAFNLARRGRNLSWGRLVIPTLTRAGCSLQEKDSAGRTPLDYALFTNRNERAVLGAARLSSEIISLLGGSTGPRVAWTSGEGIFV</sequence>
<dbReference type="Proteomes" id="UP001303160">
    <property type="component" value="Unassembled WGS sequence"/>
</dbReference>
<reference evidence="4" key="2">
    <citation type="submission" date="2023-05" db="EMBL/GenBank/DDBJ databases">
        <authorList>
            <consortium name="Lawrence Berkeley National Laboratory"/>
            <person name="Steindorff A."/>
            <person name="Hensen N."/>
            <person name="Bonometti L."/>
            <person name="Westerberg I."/>
            <person name="Brannstrom I.O."/>
            <person name="Guillou S."/>
            <person name="Cros-Aarteil S."/>
            <person name="Calhoun S."/>
            <person name="Haridas S."/>
            <person name="Kuo A."/>
            <person name="Mondo S."/>
            <person name="Pangilinan J."/>
            <person name="Riley R."/>
            <person name="Labutti K."/>
            <person name="Andreopoulos B."/>
            <person name="Lipzen A."/>
            <person name="Chen C."/>
            <person name="Yanf M."/>
            <person name="Daum C."/>
            <person name="Ng V."/>
            <person name="Clum A."/>
            <person name="Ohm R."/>
            <person name="Martin F."/>
            <person name="Silar P."/>
            <person name="Natvig D."/>
            <person name="Lalanne C."/>
            <person name="Gautier V."/>
            <person name="Ament-Velasquez S.L."/>
            <person name="Kruys A."/>
            <person name="Hutchinson M.I."/>
            <person name="Powell A.J."/>
            <person name="Barry K."/>
            <person name="Miller A.N."/>
            <person name="Grigoriev I.V."/>
            <person name="Debuchy R."/>
            <person name="Gladieux P."/>
            <person name="Thoren M.H."/>
            <person name="Johannesson H."/>
        </authorList>
    </citation>
    <scope>NUCLEOTIDE SEQUENCE</scope>
    <source>
        <strain evidence="4">CBS 315.58</strain>
    </source>
</reference>
<dbReference type="PROSITE" id="PS50088">
    <property type="entry name" value="ANK_REPEAT"/>
    <property type="match status" value="1"/>
</dbReference>
<proteinExistence type="predicted"/>
<dbReference type="PROSITE" id="PS50297">
    <property type="entry name" value="ANK_REP_REGION"/>
    <property type="match status" value="1"/>
</dbReference>
<comment type="caution">
    <text evidence="4">The sequence shown here is derived from an EMBL/GenBank/DDBJ whole genome shotgun (WGS) entry which is preliminary data.</text>
</comment>
<evidence type="ECO:0000256" key="3">
    <source>
        <dbReference type="PROSITE-ProRule" id="PRU00023"/>
    </source>
</evidence>
<dbReference type="Gene3D" id="1.25.40.20">
    <property type="entry name" value="Ankyrin repeat-containing domain"/>
    <property type="match status" value="1"/>
</dbReference>
<evidence type="ECO:0000313" key="4">
    <source>
        <dbReference type="EMBL" id="KAK4201944.1"/>
    </source>
</evidence>
<name>A0AAN6XJQ1_9PEZI</name>
<evidence type="ECO:0000313" key="5">
    <source>
        <dbReference type="Proteomes" id="UP001303160"/>
    </source>
</evidence>
<gene>
    <name evidence="4" type="ORF">QBC40DRAFT_277477</name>
</gene>
<feature type="repeat" description="ANK" evidence="3">
    <location>
        <begin position="28"/>
        <end position="60"/>
    </location>
</feature>
<evidence type="ECO:0000256" key="1">
    <source>
        <dbReference type="ARBA" id="ARBA00022737"/>
    </source>
</evidence>
<accession>A0AAN6XJQ1</accession>
<dbReference type="EMBL" id="MU863902">
    <property type="protein sequence ID" value="KAK4201944.1"/>
    <property type="molecule type" value="Genomic_DNA"/>
</dbReference>
<dbReference type="AlphaFoldDB" id="A0AAN6XJQ1"/>
<dbReference type="SUPFAM" id="SSF48403">
    <property type="entry name" value="Ankyrin repeat"/>
    <property type="match status" value="1"/>
</dbReference>